<feature type="signal peptide" evidence="1">
    <location>
        <begin position="1"/>
        <end position="18"/>
    </location>
</feature>
<evidence type="ECO:0000313" key="3">
    <source>
        <dbReference type="Proteomes" id="UP001204439"/>
    </source>
</evidence>
<comment type="caution">
    <text evidence="2">The sequence shown here is derived from an EMBL/GenBank/DDBJ whole genome shotgun (WGS) entry which is preliminary data.</text>
</comment>
<proteinExistence type="predicted"/>
<keyword evidence="1" id="KW-0732">Signal</keyword>
<dbReference type="NCBIfam" id="TIGR03523">
    <property type="entry name" value="GldN"/>
    <property type="match status" value="1"/>
</dbReference>
<protein>
    <submittedName>
        <fullName evidence="2">Gliding motility protein GldN</fullName>
    </submittedName>
</protein>
<dbReference type="Proteomes" id="UP001204439">
    <property type="component" value="Unassembled WGS sequence"/>
</dbReference>
<gene>
    <name evidence="2" type="primary">gldN</name>
    <name evidence="2" type="ORF">NG800_017745</name>
</gene>
<dbReference type="RefSeq" id="WP_086048260.1">
    <property type="nucleotide sequence ID" value="NZ_JAMXLT020000043.1"/>
</dbReference>
<sequence>MKKIIYSLICLSSTMAFGQSSILNAGSPQTFREDREVKKDSITPLKYGFIEDKDILRSMVVWEIIDMNDKINQPFYHNSDGLVTQNKSLYQILLDAVNSGKIKEVYSSDDFTTRLTPEGIAAATSVPMVDNYFIETLNANKISDSEAQGLLKYFTSLKGTDNKQVNGMFMKYSTRLADVLEFNGSAQPAPTEETVTTGKGKKKKTVKKTSKAPAIEPGTMLVNLDGSWYKIKKSDIEANVGFSETKTEKVKALKLMGMWYIDKRDTQLRYRLLGIAAMGEDPNAAILKAERAQQMQESGAPLDPSILNEEGDLIDLFWIYYPDARQVLSSNYIFNAKNSTSDITFDDVLNARRFSAVIYKADNGLGRGGSGIIDEYIPNDADGQLDESDRIKAQILQMENDMWNY</sequence>
<dbReference type="Pfam" id="PF19841">
    <property type="entry name" value="GldN"/>
    <property type="match status" value="1"/>
</dbReference>
<organism evidence="2 3">
    <name type="scientific">Epilithonimonas ginsengisoli</name>
    <dbReference type="NCBI Taxonomy" id="1245592"/>
    <lineage>
        <taxon>Bacteria</taxon>
        <taxon>Pseudomonadati</taxon>
        <taxon>Bacteroidota</taxon>
        <taxon>Flavobacteriia</taxon>
        <taxon>Flavobacteriales</taxon>
        <taxon>Weeksellaceae</taxon>
        <taxon>Chryseobacterium group</taxon>
        <taxon>Epilithonimonas</taxon>
    </lineage>
</organism>
<feature type="chain" id="PRO_5047023018" evidence="1">
    <location>
        <begin position="19"/>
        <end position="405"/>
    </location>
</feature>
<evidence type="ECO:0000313" key="2">
    <source>
        <dbReference type="EMBL" id="MDW8550775.1"/>
    </source>
</evidence>
<keyword evidence="3" id="KW-1185">Reference proteome</keyword>
<evidence type="ECO:0000256" key="1">
    <source>
        <dbReference type="SAM" id="SignalP"/>
    </source>
</evidence>
<reference evidence="2 3" key="1">
    <citation type="submission" date="2023-11" db="EMBL/GenBank/DDBJ databases">
        <title>First isolation, identification, and characterization of non-pathogenic Epilithonimonas ginsengisoli isolated from diseased farmed rainbow trout (Oncorhynchus mykiss) in Chile.</title>
        <authorList>
            <person name="Miranda C.D."/>
            <person name="Irgang R."/>
            <person name="Concha C."/>
            <person name="Rojas R."/>
            <person name="Avendano R."/>
        </authorList>
    </citation>
    <scope>NUCLEOTIDE SEQUENCE [LARGE SCALE GENOMIC DNA]</scope>
    <source>
        <strain evidence="2 3">FP99</strain>
    </source>
</reference>
<name>A0ABU4JM84_9FLAO</name>
<dbReference type="InterPro" id="IPR019847">
    <property type="entry name" value="Gliding_motility_assoc_GldN"/>
</dbReference>
<accession>A0ABU4JM84</accession>
<dbReference type="EMBL" id="JAMXLT020000043">
    <property type="protein sequence ID" value="MDW8550775.1"/>
    <property type="molecule type" value="Genomic_DNA"/>
</dbReference>